<feature type="region of interest" description="Disordered" evidence="2">
    <location>
        <begin position="421"/>
        <end position="460"/>
    </location>
</feature>
<name>A0AAV5CK18_ELECO</name>
<evidence type="ECO:0000313" key="3">
    <source>
        <dbReference type="EMBL" id="GJM98427.1"/>
    </source>
</evidence>
<feature type="region of interest" description="Disordered" evidence="2">
    <location>
        <begin position="377"/>
        <end position="401"/>
    </location>
</feature>
<proteinExistence type="predicted"/>
<feature type="coiled-coil region" evidence="1">
    <location>
        <begin position="281"/>
        <end position="308"/>
    </location>
</feature>
<gene>
    <name evidence="3" type="primary">ga15441</name>
    <name evidence="3" type="ORF">PR202_ga15441</name>
</gene>
<feature type="region of interest" description="Disordered" evidence="2">
    <location>
        <begin position="1"/>
        <end position="27"/>
    </location>
</feature>
<dbReference type="EMBL" id="BQKI01000007">
    <property type="protein sequence ID" value="GJM98427.1"/>
    <property type="molecule type" value="Genomic_DNA"/>
</dbReference>
<reference evidence="3" key="2">
    <citation type="submission" date="2021-12" db="EMBL/GenBank/DDBJ databases">
        <title>Resequencing data analysis of finger millet.</title>
        <authorList>
            <person name="Hatakeyama M."/>
            <person name="Aluri S."/>
            <person name="Balachadran M.T."/>
            <person name="Sivarajan S.R."/>
            <person name="Poveda L."/>
            <person name="Shimizu-Inatsugi R."/>
            <person name="Schlapbach R."/>
            <person name="Sreeman S.M."/>
            <person name="Shimizu K.K."/>
        </authorList>
    </citation>
    <scope>NUCLEOTIDE SEQUENCE</scope>
</reference>
<protein>
    <submittedName>
        <fullName evidence="3">Uncharacterized protein</fullName>
    </submittedName>
</protein>
<feature type="compositionally biased region" description="Low complexity" evidence="2">
    <location>
        <begin position="17"/>
        <end position="26"/>
    </location>
</feature>
<evidence type="ECO:0000256" key="1">
    <source>
        <dbReference type="SAM" id="Coils"/>
    </source>
</evidence>
<feature type="compositionally biased region" description="Polar residues" evidence="2">
    <location>
        <begin position="422"/>
        <end position="438"/>
    </location>
</feature>
<sequence>MVAAGEATPPPDPPPTRVSMSSPSPYSRRRCALTSRFREPAAPRRHAWVSLQGRLVGAEEASSAATAAPGLPPDEAVAWELFSPIHRVLLVATVAAASSRSHAARRIEQLQRSIHLRDEVLQNMQQKLDDLFVEMNSLQQQYVKCDSYISTHKENIVSVDSMKLGEKEGSKCCVCVRPDPAATPQKAKDPYETDDASCYAVDRSSACLMDHEERRMSDLSDFCWSVVSSVDNQISGDNQLSSLAADQQLYNLQKECEEKDATVKELAAAAHASSTADAKRITELQEVLKRKNMVITKLKKDMAALKQMVSNSSVFVVELSRAKRASSVNLSPICSDMPVMSNNILYDMSSTSSSSSDSESPVAPRENLFEHIVVDGTPRDCQSKGSRRVPDKKSSCTAKESSDCKKLRSVSPLKEIRINPKVETNSVCKQKQHTSSNGEFKRTRRQSQHDSRNKAVRRWV</sequence>
<keyword evidence="4" id="KW-1185">Reference proteome</keyword>
<dbReference type="PANTHER" id="PTHR35507:SF1">
    <property type="entry name" value="TMF_TATA_BD DOMAIN-CONTAINING PROTEIN"/>
    <property type="match status" value="1"/>
</dbReference>
<keyword evidence="1" id="KW-0175">Coiled coil</keyword>
<dbReference type="PANTHER" id="PTHR35507">
    <property type="entry name" value="OS09G0488600 PROTEIN"/>
    <property type="match status" value="1"/>
</dbReference>
<dbReference type="AlphaFoldDB" id="A0AAV5CK18"/>
<evidence type="ECO:0000256" key="2">
    <source>
        <dbReference type="SAM" id="MobiDB-lite"/>
    </source>
</evidence>
<organism evidence="3 4">
    <name type="scientific">Eleusine coracana subsp. coracana</name>
    <dbReference type="NCBI Taxonomy" id="191504"/>
    <lineage>
        <taxon>Eukaryota</taxon>
        <taxon>Viridiplantae</taxon>
        <taxon>Streptophyta</taxon>
        <taxon>Embryophyta</taxon>
        <taxon>Tracheophyta</taxon>
        <taxon>Spermatophyta</taxon>
        <taxon>Magnoliopsida</taxon>
        <taxon>Liliopsida</taxon>
        <taxon>Poales</taxon>
        <taxon>Poaceae</taxon>
        <taxon>PACMAD clade</taxon>
        <taxon>Chloridoideae</taxon>
        <taxon>Cynodonteae</taxon>
        <taxon>Eleusininae</taxon>
        <taxon>Eleusine</taxon>
    </lineage>
</organism>
<comment type="caution">
    <text evidence="3">The sequence shown here is derived from an EMBL/GenBank/DDBJ whole genome shotgun (WGS) entry which is preliminary data.</text>
</comment>
<evidence type="ECO:0000313" key="4">
    <source>
        <dbReference type="Proteomes" id="UP001054889"/>
    </source>
</evidence>
<dbReference type="Proteomes" id="UP001054889">
    <property type="component" value="Unassembled WGS sequence"/>
</dbReference>
<reference evidence="3" key="1">
    <citation type="journal article" date="2018" name="DNA Res.">
        <title>Multiple hybrid de novo genome assembly of finger millet, an orphan allotetraploid crop.</title>
        <authorList>
            <person name="Hatakeyama M."/>
            <person name="Aluri S."/>
            <person name="Balachadran M.T."/>
            <person name="Sivarajan S.R."/>
            <person name="Patrignani A."/>
            <person name="Gruter S."/>
            <person name="Poveda L."/>
            <person name="Shimizu-Inatsugi R."/>
            <person name="Baeten J."/>
            <person name="Francoijs K.J."/>
            <person name="Nataraja K.N."/>
            <person name="Reddy Y.A.N."/>
            <person name="Phadnis S."/>
            <person name="Ravikumar R.L."/>
            <person name="Schlapbach R."/>
            <person name="Sreeman S.M."/>
            <person name="Shimizu K.K."/>
        </authorList>
    </citation>
    <scope>NUCLEOTIDE SEQUENCE</scope>
</reference>
<accession>A0AAV5CK18</accession>